<dbReference type="SUPFAM" id="SSF53613">
    <property type="entry name" value="Ribokinase-like"/>
    <property type="match status" value="1"/>
</dbReference>
<dbReference type="InterPro" id="IPR002139">
    <property type="entry name" value="Ribo/fructo_kinase"/>
</dbReference>
<feature type="transmembrane region" description="Helical" evidence="4">
    <location>
        <begin position="200"/>
        <end position="222"/>
    </location>
</feature>
<dbReference type="PANTHER" id="PTHR10584:SF166">
    <property type="entry name" value="RIBOKINASE"/>
    <property type="match status" value="1"/>
</dbReference>
<gene>
    <name evidence="6" type="ORF">BGZ70_003858</name>
</gene>
<dbReference type="PRINTS" id="PR00990">
    <property type="entry name" value="RIBOKINASE"/>
</dbReference>
<keyword evidence="3" id="KW-0694">RNA-binding</keyword>
<dbReference type="EMBL" id="JAAAHY010000210">
    <property type="protein sequence ID" value="KAF9965904.1"/>
    <property type="molecule type" value="Genomic_DNA"/>
</dbReference>
<dbReference type="PROSITE" id="PS50084">
    <property type="entry name" value="KH_TYPE_1"/>
    <property type="match status" value="1"/>
</dbReference>
<keyword evidence="4" id="KW-0472">Membrane</keyword>
<dbReference type="GO" id="GO:0003723">
    <property type="term" value="F:RNA binding"/>
    <property type="evidence" value="ECO:0007669"/>
    <property type="project" value="UniProtKB-UniRule"/>
</dbReference>
<dbReference type="AlphaFoldDB" id="A0A9P6JAZ6"/>
<feature type="transmembrane region" description="Helical" evidence="4">
    <location>
        <begin position="61"/>
        <end position="78"/>
    </location>
</feature>
<dbReference type="Proteomes" id="UP000738359">
    <property type="component" value="Unassembled WGS sequence"/>
</dbReference>
<dbReference type="OrthoDB" id="415590at2759"/>
<keyword evidence="7" id="KW-1185">Reference proteome</keyword>
<organism evidence="6 7">
    <name type="scientific">Mortierella alpina</name>
    <name type="common">Oleaginous fungus</name>
    <name type="synonym">Mortierella renispora</name>
    <dbReference type="NCBI Taxonomy" id="64518"/>
    <lineage>
        <taxon>Eukaryota</taxon>
        <taxon>Fungi</taxon>
        <taxon>Fungi incertae sedis</taxon>
        <taxon>Mucoromycota</taxon>
        <taxon>Mortierellomycotina</taxon>
        <taxon>Mortierellomycetes</taxon>
        <taxon>Mortierellales</taxon>
        <taxon>Mortierellaceae</taxon>
        <taxon>Mortierella</taxon>
    </lineage>
</organism>
<evidence type="ECO:0000256" key="1">
    <source>
        <dbReference type="ARBA" id="ARBA00022679"/>
    </source>
</evidence>
<dbReference type="GO" id="GO:0006796">
    <property type="term" value="P:phosphate-containing compound metabolic process"/>
    <property type="evidence" value="ECO:0007669"/>
    <property type="project" value="UniProtKB-ARBA"/>
</dbReference>
<evidence type="ECO:0000256" key="3">
    <source>
        <dbReference type="PROSITE-ProRule" id="PRU00117"/>
    </source>
</evidence>
<evidence type="ECO:0000256" key="2">
    <source>
        <dbReference type="ARBA" id="ARBA00022777"/>
    </source>
</evidence>
<dbReference type="InterPro" id="IPR011611">
    <property type="entry name" value="PfkB_dom"/>
</dbReference>
<keyword evidence="2" id="KW-0418">Kinase</keyword>
<dbReference type="Gene3D" id="3.40.1190.20">
    <property type="match status" value="1"/>
</dbReference>
<feature type="transmembrane region" description="Helical" evidence="4">
    <location>
        <begin position="132"/>
        <end position="153"/>
    </location>
</feature>
<feature type="transmembrane region" description="Helical" evidence="4">
    <location>
        <begin position="159"/>
        <end position="179"/>
    </location>
</feature>
<keyword evidence="1" id="KW-0808">Transferase</keyword>
<evidence type="ECO:0000259" key="5">
    <source>
        <dbReference type="Pfam" id="PF00294"/>
    </source>
</evidence>
<reference evidence="6" key="1">
    <citation type="journal article" date="2020" name="Fungal Divers.">
        <title>Resolving the Mortierellaceae phylogeny through synthesis of multi-gene phylogenetics and phylogenomics.</title>
        <authorList>
            <person name="Vandepol N."/>
            <person name="Liber J."/>
            <person name="Desiro A."/>
            <person name="Na H."/>
            <person name="Kennedy M."/>
            <person name="Barry K."/>
            <person name="Grigoriev I.V."/>
            <person name="Miller A.N."/>
            <person name="O'Donnell K."/>
            <person name="Stajich J.E."/>
            <person name="Bonito G."/>
        </authorList>
    </citation>
    <scope>NUCLEOTIDE SEQUENCE</scope>
    <source>
        <strain evidence="6">CK1249</strain>
    </source>
</reference>
<dbReference type="InterPro" id="IPR019396">
    <property type="entry name" value="TM_Fragile-X-F-assoc"/>
</dbReference>
<dbReference type="InterPro" id="IPR029056">
    <property type="entry name" value="Ribokinase-like"/>
</dbReference>
<dbReference type="Pfam" id="PF00294">
    <property type="entry name" value="PfkB"/>
    <property type="match status" value="1"/>
</dbReference>
<feature type="transmembrane region" description="Helical" evidence="4">
    <location>
        <begin position="308"/>
        <end position="331"/>
    </location>
</feature>
<keyword evidence="4" id="KW-1133">Transmembrane helix</keyword>
<accession>A0A9P6JAZ6</accession>
<feature type="transmembrane region" description="Helical" evidence="4">
    <location>
        <begin position="270"/>
        <end position="296"/>
    </location>
</feature>
<feature type="transmembrane region" description="Helical" evidence="4">
    <location>
        <begin position="234"/>
        <end position="258"/>
    </location>
</feature>
<feature type="transmembrane region" description="Helical" evidence="4">
    <location>
        <begin position="90"/>
        <end position="111"/>
    </location>
</feature>
<feature type="domain" description="Carbohydrate kinase PfkB" evidence="5">
    <location>
        <begin position="341"/>
        <end position="583"/>
    </location>
</feature>
<proteinExistence type="predicted"/>
<feature type="non-terminal residue" evidence="6">
    <location>
        <position position="583"/>
    </location>
</feature>
<evidence type="ECO:0000313" key="7">
    <source>
        <dbReference type="Proteomes" id="UP000738359"/>
    </source>
</evidence>
<evidence type="ECO:0000256" key="4">
    <source>
        <dbReference type="SAM" id="Phobius"/>
    </source>
</evidence>
<sequence length="583" mass="63954">MDTDTKRLYQIVDSSKGDSSESIAFSAGRVYDLYGMAGIQMAETQFGANYLKWHIGVHEHFFTTFVCFGSFLDLARILDGYQFVWAPLPPLWYFVMMDVCMVLAILVRYPFCEDLGMPFDLSPSGTQGSRRVNTLFSLLNAALFIAFQVLAVMKVEEPSTIATAVVFVPLFLLLANLSVQGIVRLTPRLTQAEGSPVTQALLVYESLSWKIAHLTLAVLIILRVDGFITCSWHVVFIPLYVVGVKYPLMLVYDFVALFKISEAQKRHQGAWLLLISTVAFVVIGSICYTGVAILAMKLDGGLVDTIPLNPVFCVAYVVFAVDMVGVPLYLYRKTKTEEALTTISSTSYTVSAGGKGANQSVALGRAGANVYHAGKVGKDGEWVRTIMEDAGVDTSYIKVAPKEATGRAIIQLSQESHDNSIVLFPGTNNTVTIEEARHVLKHFGNGDWIVMQNEISSGGEIMRAAKERGMTICFNPSPMTAELPKEYPLHLVDYLLINEIEAQGLYSFLTAPKNDSDSISSASHITASESFPVLEKAYDRISGIIITLGGDGLVARFRLNPEDATMKEFRMGIVKGEVVNTTG</sequence>
<dbReference type="Pfam" id="PF10269">
    <property type="entry name" value="Tmemb_185A"/>
    <property type="match status" value="1"/>
</dbReference>
<dbReference type="PANTHER" id="PTHR10584">
    <property type="entry name" value="SUGAR KINASE"/>
    <property type="match status" value="1"/>
</dbReference>
<comment type="caution">
    <text evidence="6">The sequence shown here is derived from an EMBL/GenBank/DDBJ whole genome shotgun (WGS) entry which is preliminary data.</text>
</comment>
<dbReference type="GO" id="GO:0016301">
    <property type="term" value="F:kinase activity"/>
    <property type="evidence" value="ECO:0007669"/>
    <property type="project" value="UniProtKB-KW"/>
</dbReference>
<protein>
    <recommendedName>
        <fullName evidence="5">Carbohydrate kinase PfkB domain-containing protein</fullName>
    </recommendedName>
</protein>
<evidence type="ECO:0000313" key="6">
    <source>
        <dbReference type="EMBL" id="KAF9965904.1"/>
    </source>
</evidence>
<name>A0A9P6JAZ6_MORAP</name>
<keyword evidence="4" id="KW-0812">Transmembrane</keyword>